<dbReference type="InterPro" id="IPR050109">
    <property type="entry name" value="HTH-type_TetR-like_transc_reg"/>
</dbReference>
<feature type="region of interest" description="Disordered" evidence="5">
    <location>
        <begin position="1"/>
        <end position="22"/>
    </location>
</feature>
<sequence>MPLTCAATLSGTPIGRTGRPPARLAPTVTRLGATARTALAVRAADQRRPAERVHMPLRRTWPATALSVAEEAVTAVPITNERNAETCMVRQERAVRTRQALVDAAASEFDRSGYDGTSLNRVCRAAGITMGALTFHFAAKDELADAVQSQGQQITRQALDSLPDDEAPALHRAVDLTLELARLLEAEPAVRSAARLSRERPDRDLEWSATWLGTVQGLFEQAYGEGQLHSAVRPASLAELSLYLMIGTECRARADHESAGSGRELSAVEQLRQIWDIVQYGIGGPPGTGA</sequence>
<proteinExistence type="predicted"/>
<accession>A0ABQ3QSS0</accession>
<keyword evidence="3" id="KW-0804">Transcription</keyword>
<keyword evidence="2 4" id="KW-0238">DNA-binding</keyword>
<dbReference type="InterPro" id="IPR036271">
    <property type="entry name" value="Tet_transcr_reg_TetR-rel_C_sf"/>
</dbReference>
<evidence type="ECO:0000313" key="7">
    <source>
        <dbReference type="EMBL" id="GHI40334.1"/>
    </source>
</evidence>
<evidence type="ECO:0000256" key="5">
    <source>
        <dbReference type="SAM" id="MobiDB-lite"/>
    </source>
</evidence>
<evidence type="ECO:0000259" key="6">
    <source>
        <dbReference type="PROSITE" id="PS50977"/>
    </source>
</evidence>
<dbReference type="Gene3D" id="1.10.357.10">
    <property type="entry name" value="Tetracycline Repressor, domain 2"/>
    <property type="match status" value="1"/>
</dbReference>
<organism evidence="7 8">
    <name type="scientific">Streptomyces violascens</name>
    <dbReference type="NCBI Taxonomy" id="67381"/>
    <lineage>
        <taxon>Bacteria</taxon>
        <taxon>Bacillati</taxon>
        <taxon>Actinomycetota</taxon>
        <taxon>Actinomycetes</taxon>
        <taxon>Kitasatosporales</taxon>
        <taxon>Streptomycetaceae</taxon>
        <taxon>Streptomyces</taxon>
    </lineage>
</organism>
<evidence type="ECO:0000256" key="3">
    <source>
        <dbReference type="ARBA" id="ARBA00023163"/>
    </source>
</evidence>
<reference evidence="7" key="1">
    <citation type="submission" date="2024-05" db="EMBL/GenBank/DDBJ databases">
        <title>Whole genome shotgun sequence of Streptomyces violascens NBRC 12920.</title>
        <authorList>
            <person name="Komaki H."/>
            <person name="Tamura T."/>
        </authorList>
    </citation>
    <scope>NUCLEOTIDE SEQUENCE</scope>
    <source>
        <strain evidence="7">NBRC 12920</strain>
    </source>
</reference>
<dbReference type="PANTHER" id="PTHR30055:SF234">
    <property type="entry name" value="HTH-TYPE TRANSCRIPTIONAL REGULATOR BETI"/>
    <property type="match status" value="1"/>
</dbReference>
<gene>
    <name evidence="7" type="ORF">Sviol_47420</name>
</gene>
<protein>
    <recommendedName>
        <fullName evidence="6">HTH tetR-type domain-containing protein</fullName>
    </recommendedName>
</protein>
<dbReference type="Proteomes" id="UP001050808">
    <property type="component" value="Unassembled WGS sequence"/>
</dbReference>
<dbReference type="Pfam" id="PF00440">
    <property type="entry name" value="TetR_N"/>
    <property type="match status" value="1"/>
</dbReference>
<feature type="DNA-binding region" description="H-T-H motif" evidence="4">
    <location>
        <begin position="118"/>
        <end position="137"/>
    </location>
</feature>
<keyword evidence="1" id="KW-0805">Transcription regulation</keyword>
<feature type="domain" description="HTH tetR-type" evidence="6">
    <location>
        <begin position="95"/>
        <end position="155"/>
    </location>
</feature>
<dbReference type="InterPro" id="IPR009057">
    <property type="entry name" value="Homeodomain-like_sf"/>
</dbReference>
<dbReference type="InterPro" id="IPR001647">
    <property type="entry name" value="HTH_TetR"/>
</dbReference>
<dbReference type="PROSITE" id="PS50977">
    <property type="entry name" value="HTH_TETR_2"/>
    <property type="match status" value="1"/>
</dbReference>
<dbReference type="EMBL" id="BNDY01000017">
    <property type="protein sequence ID" value="GHI40334.1"/>
    <property type="molecule type" value="Genomic_DNA"/>
</dbReference>
<dbReference type="SUPFAM" id="SSF46689">
    <property type="entry name" value="Homeodomain-like"/>
    <property type="match status" value="1"/>
</dbReference>
<evidence type="ECO:0000256" key="2">
    <source>
        <dbReference type="ARBA" id="ARBA00023125"/>
    </source>
</evidence>
<dbReference type="PROSITE" id="PS01081">
    <property type="entry name" value="HTH_TETR_1"/>
    <property type="match status" value="1"/>
</dbReference>
<dbReference type="PANTHER" id="PTHR30055">
    <property type="entry name" value="HTH-TYPE TRANSCRIPTIONAL REGULATOR RUTR"/>
    <property type="match status" value="1"/>
</dbReference>
<dbReference type="PRINTS" id="PR00455">
    <property type="entry name" value="HTHTETR"/>
</dbReference>
<comment type="caution">
    <text evidence="7">The sequence shown here is derived from an EMBL/GenBank/DDBJ whole genome shotgun (WGS) entry which is preliminary data.</text>
</comment>
<keyword evidence="8" id="KW-1185">Reference proteome</keyword>
<evidence type="ECO:0000313" key="8">
    <source>
        <dbReference type="Proteomes" id="UP001050808"/>
    </source>
</evidence>
<name>A0ABQ3QSS0_9ACTN</name>
<dbReference type="SUPFAM" id="SSF48498">
    <property type="entry name" value="Tetracyclin repressor-like, C-terminal domain"/>
    <property type="match status" value="1"/>
</dbReference>
<dbReference type="InterPro" id="IPR023772">
    <property type="entry name" value="DNA-bd_HTH_TetR-type_CS"/>
</dbReference>
<evidence type="ECO:0000256" key="4">
    <source>
        <dbReference type="PROSITE-ProRule" id="PRU00335"/>
    </source>
</evidence>
<evidence type="ECO:0000256" key="1">
    <source>
        <dbReference type="ARBA" id="ARBA00023015"/>
    </source>
</evidence>